<evidence type="ECO:0000256" key="8">
    <source>
        <dbReference type="ARBA" id="ARBA00023136"/>
    </source>
</evidence>
<evidence type="ECO:0000256" key="7">
    <source>
        <dbReference type="ARBA" id="ARBA00022989"/>
    </source>
</evidence>
<evidence type="ECO:0000256" key="1">
    <source>
        <dbReference type="ARBA" id="ARBA00004533"/>
    </source>
</evidence>
<comment type="subcellular location">
    <subcellularLocation>
        <location evidence="1">Cell inner membrane</location>
    </subcellularLocation>
</comment>
<keyword evidence="3" id="KW-1003">Cell membrane</keyword>
<evidence type="ECO:0000256" key="6">
    <source>
        <dbReference type="ARBA" id="ARBA00022927"/>
    </source>
</evidence>
<organism evidence="10 11">
    <name type="scientific">Zooshikella ganghwensis</name>
    <dbReference type="NCBI Taxonomy" id="202772"/>
    <lineage>
        <taxon>Bacteria</taxon>
        <taxon>Pseudomonadati</taxon>
        <taxon>Pseudomonadota</taxon>
        <taxon>Gammaproteobacteria</taxon>
        <taxon>Oceanospirillales</taxon>
        <taxon>Zooshikellaceae</taxon>
        <taxon>Zooshikella</taxon>
    </lineage>
</organism>
<evidence type="ECO:0000313" key="10">
    <source>
        <dbReference type="EMBL" id="RDH44093.1"/>
    </source>
</evidence>
<proteinExistence type="predicted"/>
<dbReference type="Pfam" id="PF11356">
    <property type="entry name" value="T2SSC"/>
    <property type="match status" value="1"/>
</dbReference>
<evidence type="ECO:0000256" key="4">
    <source>
        <dbReference type="ARBA" id="ARBA00022519"/>
    </source>
</evidence>
<reference evidence="10 11" key="1">
    <citation type="submission" date="2017-04" db="EMBL/GenBank/DDBJ databases">
        <title>Draft genome sequence of Zooshikella ganghwensis VG4 isolated from Red Sea sediments.</title>
        <authorList>
            <person name="Rehman Z."/>
            <person name="Alam I."/>
            <person name="Kamau A."/>
            <person name="Bajic V."/>
            <person name="Leiknes T."/>
        </authorList>
    </citation>
    <scope>NUCLEOTIDE SEQUENCE [LARGE SCALE GENOMIC DNA]</scope>
    <source>
        <strain evidence="10 11">VG4</strain>
    </source>
</reference>
<keyword evidence="5" id="KW-0812">Transmembrane</keyword>
<evidence type="ECO:0000259" key="9">
    <source>
        <dbReference type="Pfam" id="PF11356"/>
    </source>
</evidence>
<keyword evidence="7" id="KW-1133">Transmembrane helix</keyword>
<evidence type="ECO:0000256" key="2">
    <source>
        <dbReference type="ARBA" id="ARBA00022448"/>
    </source>
</evidence>
<gene>
    <name evidence="10" type="ORF">B9G39_11890</name>
</gene>
<dbReference type="AlphaFoldDB" id="A0A4P9VLC1"/>
<accession>A0A4P9VLC1</accession>
<sequence length="189" mass="20863">MKICNQLIFQCFWVVKKEPHPLSFNSALDTASYQDTAAQPLASINAEIPTDLFGVITQEKKITTPKIEPKETKLALTLEAVFHSSKEADSVAVVKVNKNEEKLVKVGDELQAGIIVKNINKNQIVFSHNGSLERLAMADYDHGSHASSMVAYQPTTNAKRTAQASLNLAGKMTQEEKIRARLLNLRSSL</sequence>
<feature type="domain" description="Type II secretion system protein GspC N-terminal" evidence="9">
    <location>
        <begin position="6"/>
        <end position="136"/>
    </location>
</feature>
<dbReference type="EMBL" id="NDXW01000001">
    <property type="protein sequence ID" value="RDH44093.1"/>
    <property type="molecule type" value="Genomic_DNA"/>
</dbReference>
<dbReference type="GO" id="GO:0005886">
    <property type="term" value="C:plasma membrane"/>
    <property type="evidence" value="ECO:0007669"/>
    <property type="project" value="UniProtKB-SubCell"/>
</dbReference>
<dbReference type="GO" id="GO:0015031">
    <property type="term" value="P:protein transport"/>
    <property type="evidence" value="ECO:0007669"/>
    <property type="project" value="UniProtKB-KW"/>
</dbReference>
<dbReference type="RefSeq" id="WP_094787306.1">
    <property type="nucleotide sequence ID" value="NZ_NDXW01000001.1"/>
</dbReference>
<dbReference type="Proteomes" id="UP000257039">
    <property type="component" value="Unassembled WGS sequence"/>
</dbReference>
<evidence type="ECO:0000256" key="3">
    <source>
        <dbReference type="ARBA" id="ARBA00022475"/>
    </source>
</evidence>
<comment type="caution">
    <text evidence="10">The sequence shown here is derived from an EMBL/GenBank/DDBJ whole genome shotgun (WGS) entry which is preliminary data.</text>
</comment>
<keyword evidence="6" id="KW-0653">Protein transport</keyword>
<keyword evidence="4" id="KW-0997">Cell inner membrane</keyword>
<keyword evidence="2" id="KW-0813">Transport</keyword>
<dbReference type="Gene3D" id="2.30.30.830">
    <property type="match status" value="1"/>
</dbReference>
<keyword evidence="8" id="KW-0472">Membrane</keyword>
<protein>
    <recommendedName>
        <fullName evidence="9">Type II secretion system protein GspC N-terminal domain-containing protein</fullName>
    </recommendedName>
</protein>
<dbReference type="InterPro" id="IPR024961">
    <property type="entry name" value="T2SS_GspC_N"/>
</dbReference>
<keyword evidence="11" id="KW-1185">Reference proteome</keyword>
<name>A0A4P9VLC1_9GAMM</name>
<evidence type="ECO:0000256" key="5">
    <source>
        <dbReference type="ARBA" id="ARBA00022692"/>
    </source>
</evidence>
<evidence type="ECO:0000313" key="11">
    <source>
        <dbReference type="Proteomes" id="UP000257039"/>
    </source>
</evidence>